<gene>
    <name evidence="5" type="ORF">D3226_07500</name>
</gene>
<protein>
    <recommendedName>
        <fullName evidence="4">RCC1-like domain-containing protein</fullName>
    </recommendedName>
</protein>
<dbReference type="RefSeq" id="WP_202381844.1">
    <property type="nucleotide sequence ID" value="NZ_QYAD01000002.1"/>
</dbReference>
<dbReference type="InterPro" id="IPR000408">
    <property type="entry name" value="Reg_chr_condens"/>
</dbReference>
<dbReference type="InterPro" id="IPR058923">
    <property type="entry name" value="RCC1-like_dom"/>
</dbReference>
<evidence type="ECO:0000313" key="6">
    <source>
        <dbReference type="Proteomes" id="UP001646141"/>
    </source>
</evidence>
<evidence type="ECO:0000256" key="1">
    <source>
        <dbReference type="ARBA" id="ARBA00022658"/>
    </source>
</evidence>
<keyword evidence="6" id="KW-1185">Reference proteome</keyword>
<organism evidence="5 6">
    <name type="scientific">Leucobacter chromiireducens subsp. chromiireducens</name>
    <dbReference type="NCBI Taxonomy" id="660067"/>
    <lineage>
        <taxon>Bacteria</taxon>
        <taxon>Bacillati</taxon>
        <taxon>Actinomycetota</taxon>
        <taxon>Actinomycetes</taxon>
        <taxon>Micrococcales</taxon>
        <taxon>Microbacteriaceae</taxon>
        <taxon>Leucobacter</taxon>
    </lineage>
</organism>
<dbReference type="InterPro" id="IPR009091">
    <property type="entry name" value="RCC1/BLIP-II"/>
</dbReference>
<proteinExistence type="predicted"/>
<feature type="compositionally biased region" description="Acidic residues" evidence="3">
    <location>
        <begin position="734"/>
        <end position="771"/>
    </location>
</feature>
<keyword evidence="1" id="KW-0344">Guanine-nucleotide releasing factor</keyword>
<accession>A0ABS1SNQ8</accession>
<dbReference type="PANTHER" id="PTHR45982:SF1">
    <property type="entry name" value="REGULATOR OF CHROMOSOME CONDENSATION"/>
    <property type="match status" value="1"/>
</dbReference>
<reference evidence="5 6" key="1">
    <citation type="submission" date="2018-09" db="EMBL/GenBank/DDBJ databases">
        <title>Comparative genomics of Leucobacter spp.</title>
        <authorList>
            <person name="Reis A.C."/>
            <person name="Kolvenbach B.A."/>
            <person name="Corvini P.F.X."/>
            <person name="Nunes O.C."/>
        </authorList>
    </citation>
    <scope>NUCLEOTIDE SEQUENCE [LARGE SCALE GENOMIC DNA]</scope>
    <source>
        <strain evidence="5 6">L-1</strain>
    </source>
</reference>
<dbReference type="Pfam" id="PF25390">
    <property type="entry name" value="WD40_RLD"/>
    <property type="match status" value="1"/>
</dbReference>
<sequence>MSQDARHRLPRATMLGAARRVSARATLALMVVAAVLLSLLGVSSTVVGAVTTDASRVDGNRFAAAVRVDIGIVDLAVTPSSGELFGPGPDTGEVTFGLRPAPAAPVELLAGEEIAAVVTLPAGATPGELPALDTGNGYRRSWTSQENGGIWTVRSVLSATADGLIDLPGFSFPVHTDFTTVTQNSARTATASVELPERLTSDMPEGSVVIPAAWGVKTGVYGLGGTLASTSSATIRFQTQPSSAAETLYLQAGEILRTTVVLPAGVTPGTLPAPSSSGGIDTVWRSERIGADWAVTHTRTATAAVEAVPNAAVTFPVRLTSAVAASGFEISASAYLPPRFTSAQASAIGEVSGLVSAPKLGRISAGGGQSMALAQSGSAYGSGYNVDGRVGNGTRNNVLTPAPLGYQDFVQLSAGGSHTLGLGSDLRVYGWGSAQYALTGGTNALKPVQVSSDGMGPFTQVSAGYDHSLALGSNGRAYGWGRNQAGALGALSSPTWPTALENPSGVQFVQLEAGVATTLGLASDGSVWGMGDNRAGQLGLGTGMTQTTKFTRIPMPDDVQIVQLASNSSTTLSHTIALTSTGDLIAWGANSGGQAGTALDGSRPQAYSEPTRIQAPAGVRFTRVAAGNAVSLALGTDGKVYSWGSATQGVPSGGASAIPRQVALPHVSGGFTDVAAGDMHAFALGANNQLYGWGAGTAGRLGNNNTAYQTTPVLIPQSLTRAEAVTDDAPALSEIDEISDAPEDVEVPAEPADTEDPNASEEDGTEADSDSAENPSDAGATNPAAGDERGSREEELGEARPSLGSSDASGTG</sequence>
<dbReference type="Pfam" id="PF00415">
    <property type="entry name" value="RCC1"/>
    <property type="match status" value="1"/>
</dbReference>
<feature type="compositionally biased region" description="Polar residues" evidence="3">
    <location>
        <begin position="803"/>
        <end position="812"/>
    </location>
</feature>
<evidence type="ECO:0000259" key="4">
    <source>
        <dbReference type="Pfam" id="PF25390"/>
    </source>
</evidence>
<dbReference type="PROSITE" id="PS50012">
    <property type="entry name" value="RCC1_3"/>
    <property type="match status" value="6"/>
</dbReference>
<dbReference type="InterPro" id="IPR051553">
    <property type="entry name" value="Ran_GTPase-activating"/>
</dbReference>
<evidence type="ECO:0000256" key="2">
    <source>
        <dbReference type="ARBA" id="ARBA00022737"/>
    </source>
</evidence>
<evidence type="ECO:0000313" key="5">
    <source>
        <dbReference type="EMBL" id="MBL3689806.1"/>
    </source>
</evidence>
<dbReference type="EMBL" id="QYAD01000002">
    <property type="protein sequence ID" value="MBL3689806.1"/>
    <property type="molecule type" value="Genomic_DNA"/>
</dbReference>
<name>A0ABS1SNQ8_9MICO</name>
<dbReference type="Proteomes" id="UP001646141">
    <property type="component" value="Unassembled WGS sequence"/>
</dbReference>
<comment type="caution">
    <text evidence="5">The sequence shown here is derived from an EMBL/GenBank/DDBJ whole genome shotgun (WGS) entry which is preliminary data.</text>
</comment>
<evidence type="ECO:0000256" key="3">
    <source>
        <dbReference type="SAM" id="MobiDB-lite"/>
    </source>
</evidence>
<keyword evidence="2" id="KW-0677">Repeat</keyword>
<dbReference type="SUPFAM" id="SSF50985">
    <property type="entry name" value="RCC1/BLIP-II"/>
    <property type="match status" value="1"/>
</dbReference>
<dbReference type="PRINTS" id="PR00633">
    <property type="entry name" value="RCCNDNSATION"/>
</dbReference>
<dbReference type="Gene3D" id="2.130.10.30">
    <property type="entry name" value="Regulator of chromosome condensation 1/beta-lactamase-inhibitor protein II"/>
    <property type="match status" value="2"/>
</dbReference>
<feature type="domain" description="RCC1-like" evidence="4">
    <location>
        <begin position="360"/>
        <end position="650"/>
    </location>
</feature>
<feature type="region of interest" description="Disordered" evidence="3">
    <location>
        <begin position="732"/>
        <end position="812"/>
    </location>
</feature>
<dbReference type="PANTHER" id="PTHR45982">
    <property type="entry name" value="REGULATOR OF CHROMOSOME CONDENSATION"/>
    <property type="match status" value="1"/>
</dbReference>
<feature type="compositionally biased region" description="Basic and acidic residues" evidence="3">
    <location>
        <begin position="786"/>
        <end position="798"/>
    </location>
</feature>
<dbReference type="PROSITE" id="PS00626">
    <property type="entry name" value="RCC1_2"/>
    <property type="match status" value="3"/>
</dbReference>